<comment type="similarity">
    <text evidence="1">Belongs to the protein-tyrosine phosphatase family. Non-receptor class myotubularin subfamily.</text>
</comment>
<dbReference type="InterPro" id="IPR016130">
    <property type="entry name" value="Tyr_Pase_AS"/>
</dbReference>
<proteinExistence type="inferred from homology"/>
<feature type="region of interest" description="Disordered" evidence="4">
    <location>
        <begin position="400"/>
        <end position="419"/>
    </location>
</feature>
<reference evidence="6 7" key="1">
    <citation type="submission" date="2023-11" db="EMBL/GenBank/DDBJ databases">
        <title>An acidophilic fungus is an integral part of prey digestion in a carnivorous sundew plant.</title>
        <authorList>
            <person name="Tsai I.J."/>
        </authorList>
    </citation>
    <scope>NUCLEOTIDE SEQUENCE [LARGE SCALE GENOMIC DNA]</scope>
    <source>
        <strain evidence="6">169a</strain>
    </source>
</reference>
<feature type="compositionally biased region" description="Polar residues" evidence="4">
    <location>
        <begin position="59"/>
        <end position="69"/>
    </location>
</feature>
<dbReference type="Proteomes" id="UP001303373">
    <property type="component" value="Chromosome 10"/>
</dbReference>
<name>A0AAQ3M9E5_9PEZI</name>
<dbReference type="EMBL" id="CP138589">
    <property type="protein sequence ID" value="WPH03395.1"/>
    <property type="molecule type" value="Genomic_DNA"/>
</dbReference>
<dbReference type="AlphaFoldDB" id="A0AAQ3M9E5"/>
<feature type="compositionally biased region" description="Polar residues" evidence="4">
    <location>
        <begin position="147"/>
        <end position="167"/>
    </location>
</feature>
<keyword evidence="7" id="KW-1185">Reference proteome</keyword>
<evidence type="ECO:0000313" key="7">
    <source>
        <dbReference type="Proteomes" id="UP001303373"/>
    </source>
</evidence>
<organism evidence="6 7">
    <name type="scientific">Acrodontium crateriforme</name>
    <dbReference type="NCBI Taxonomy" id="150365"/>
    <lineage>
        <taxon>Eukaryota</taxon>
        <taxon>Fungi</taxon>
        <taxon>Dikarya</taxon>
        <taxon>Ascomycota</taxon>
        <taxon>Pezizomycotina</taxon>
        <taxon>Dothideomycetes</taxon>
        <taxon>Dothideomycetidae</taxon>
        <taxon>Mycosphaerellales</taxon>
        <taxon>Teratosphaeriaceae</taxon>
        <taxon>Acrodontium</taxon>
    </lineage>
</organism>
<dbReference type="InterPro" id="IPR030564">
    <property type="entry name" value="Myotubularin"/>
</dbReference>
<feature type="binding site" evidence="3">
    <location>
        <begin position="475"/>
        <end position="476"/>
    </location>
    <ligand>
        <name>substrate</name>
    </ligand>
</feature>
<dbReference type="Pfam" id="PF06602">
    <property type="entry name" value="Myotub-related"/>
    <property type="match status" value="1"/>
</dbReference>
<dbReference type="InterPro" id="IPR029021">
    <property type="entry name" value="Prot-tyrosine_phosphatase-like"/>
</dbReference>
<accession>A0AAQ3M9E5</accession>
<feature type="compositionally biased region" description="Polar residues" evidence="4">
    <location>
        <begin position="126"/>
        <end position="137"/>
    </location>
</feature>
<evidence type="ECO:0000256" key="3">
    <source>
        <dbReference type="PIRSR" id="PIRSR630564-2"/>
    </source>
</evidence>
<dbReference type="PROSITE" id="PS00383">
    <property type="entry name" value="TYR_PHOSPHATASE_1"/>
    <property type="match status" value="1"/>
</dbReference>
<dbReference type="PANTHER" id="PTHR10807">
    <property type="entry name" value="MYOTUBULARIN-RELATED"/>
    <property type="match status" value="1"/>
</dbReference>
<dbReference type="Gene3D" id="2.30.29.30">
    <property type="entry name" value="Pleckstrin-homology domain (PH domain)/Phosphotyrosine-binding domain (PTB)"/>
    <property type="match status" value="1"/>
</dbReference>
<dbReference type="GO" id="GO:0016020">
    <property type="term" value="C:membrane"/>
    <property type="evidence" value="ECO:0007669"/>
    <property type="project" value="TreeGrafter"/>
</dbReference>
<evidence type="ECO:0000256" key="2">
    <source>
        <dbReference type="PIRSR" id="PIRSR630564-1"/>
    </source>
</evidence>
<evidence type="ECO:0000313" key="6">
    <source>
        <dbReference type="EMBL" id="WPH03395.1"/>
    </source>
</evidence>
<dbReference type="GO" id="GO:0004438">
    <property type="term" value="F:phosphatidylinositol-3-phosphate phosphatase activity"/>
    <property type="evidence" value="ECO:0007669"/>
    <property type="project" value="TreeGrafter"/>
</dbReference>
<dbReference type="SUPFAM" id="SSF52799">
    <property type="entry name" value="(Phosphotyrosine protein) phosphatases II"/>
    <property type="match status" value="1"/>
</dbReference>
<evidence type="ECO:0000259" key="5">
    <source>
        <dbReference type="PROSITE" id="PS51339"/>
    </source>
</evidence>
<protein>
    <recommendedName>
        <fullName evidence="5">Myotubularin phosphatase domain-containing protein</fullName>
    </recommendedName>
</protein>
<dbReference type="PANTHER" id="PTHR10807:SF128">
    <property type="entry name" value="PHOSPHATIDYLINOSITOL-3,5-BISPHOSPHATE 3-PHOSPHATASE"/>
    <property type="match status" value="1"/>
</dbReference>
<feature type="compositionally biased region" description="Polar residues" evidence="4">
    <location>
        <begin position="643"/>
        <end position="659"/>
    </location>
</feature>
<dbReference type="InterPro" id="IPR010569">
    <property type="entry name" value="Myotubularin-like_Pase_dom"/>
</dbReference>
<feature type="binding site" evidence="3">
    <location>
        <begin position="539"/>
        <end position="545"/>
    </location>
    <ligand>
        <name>substrate</name>
    </ligand>
</feature>
<feature type="region of interest" description="Disordered" evidence="4">
    <location>
        <begin position="918"/>
        <end position="947"/>
    </location>
</feature>
<feature type="region of interest" description="Disordered" evidence="4">
    <location>
        <begin position="39"/>
        <end position="98"/>
    </location>
</feature>
<dbReference type="InterPro" id="IPR011993">
    <property type="entry name" value="PH-like_dom_sf"/>
</dbReference>
<feature type="compositionally biased region" description="Basic and acidic residues" evidence="4">
    <location>
        <begin position="44"/>
        <end position="54"/>
    </location>
</feature>
<feature type="compositionally biased region" description="Polar residues" evidence="4">
    <location>
        <begin position="79"/>
        <end position="88"/>
    </location>
</feature>
<evidence type="ECO:0000256" key="1">
    <source>
        <dbReference type="ARBA" id="ARBA00007471"/>
    </source>
</evidence>
<sequence length="969" mass="106295">MGESSKSASDIRVHNVSIHRRGKAEYGTLSLTRHHLTFTFTPDSPKDRVGESSGHHSIPSAQINASPSFDSPKAEPVATLNSTANNDTPGKLRTGRPKARPRTIWIAYPMINYCVLRPSHLQSNTVRAPVTEGSSSGDDNDLFPPTVGTNTYSSRPSTDSSHLTPYSSPRRVASPAPNYDNASTFSESGRPPAIRIRCRDFQMMALHFHPSSTKSPDNLAREVFFSLRSRCCVNRIEDMLAFHFQCPKEELEADTPVYDAKREFARMGISEKAAEGPGSAWRISDINSEYGFSPTYPSVLCVPRAVSDNMLKYGGAFRSRARIPSLAYLHFNGGSITRSSQPMVGFTGKRNPQDEKLVSAIFSSHTPISGSPSDSPPQTSNAVELGDAEFSTLDSDAPVVRNSQGETALDERDKEAGTPARRKIYGSTRKNYIVDARPKLNALANRTGGGGVEDVANYVGSGDLAVEKVFLNIPNIHVMRASLEKVIESFANSDYLDLPPNQDTLRKSGWLGHIQTLLEGSELVARVVGLGGSHVLVHCSDGWDRTSQVSALAQIMLDPHYRTLTGFITLVQKDFLSYGHKFRDRNGIQGSEKWFEIENERIAPSKNREDAGADATTLNVLGTKALTGAKNWFEKNRGTLFRQQNTSRETLNENTASSSVPPPNPIIHAPATTNKEEKEHKTKTDEIAPIFHQFLDAIYQLQRQHPNAFEFNERFLLRLLYQVYSGQYGEFLFDNEQSRSNCQGKTPSVWSHFLARRAEFINPDFGPKADDAFLLPNRGVDNHVEVRWWSNLFKRTDQEMNVPRALLAAESASLTAESTSLSINGSETQLPGSDNNAYDFTSKGATSTPLSHVTQDDGIASLTSSYSTLTNTKPKDPASDTAMLSSRPVAAQNDIDVTLPAKTSADSSNSITEAVAVSKAPFENKAEGAPQNIDEDDDPLGVTSSLKNKENASGLDFAAFASQNAFQER</sequence>
<feature type="region of interest" description="Disordered" evidence="4">
    <location>
        <begin position="643"/>
        <end position="682"/>
    </location>
</feature>
<dbReference type="GO" id="GO:0005737">
    <property type="term" value="C:cytoplasm"/>
    <property type="evidence" value="ECO:0007669"/>
    <property type="project" value="TreeGrafter"/>
</dbReference>
<dbReference type="GO" id="GO:0046856">
    <property type="term" value="P:phosphatidylinositol dephosphorylation"/>
    <property type="evidence" value="ECO:0007669"/>
    <property type="project" value="TreeGrafter"/>
</dbReference>
<feature type="domain" description="Myotubularin phosphatase" evidence="5">
    <location>
        <begin position="254"/>
        <end position="793"/>
    </location>
</feature>
<evidence type="ECO:0000256" key="4">
    <source>
        <dbReference type="SAM" id="MobiDB-lite"/>
    </source>
</evidence>
<feature type="active site" description="Phosphocysteine intermediate" evidence="2">
    <location>
        <position position="539"/>
    </location>
</feature>
<feature type="region of interest" description="Disordered" evidence="4">
    <location>
        <begin position="126"/>
        <end position="190"/>
    </location>
</feature>
<gene>
    <name evidence="6" type="ORF">R9X50_00627400</name>
</gene>
<dbReference type="PROSITE" id="PS51339">
    <property type="entry name" value="PPASE_MYOTUBULARIN"/>
    <property type="match status" value="1"/>
</dbReference>